<evidence type="ECO:0000313" key="3">
    <source>
        <dbReference type="Proteomes" id="UP000431901"/>
    </source>
</evidence>
<dbReference type="EMBL" id="WUTW01000002">
    <property type="protein sequence ID" value="MXQ64449.1"/>
    <property type="molecule type" value="Genomic_DNA"/>
</dbReference>
<protein>
    <submittedName>
        <fullName evidence="2">Pentapeptide repeat-containing protein</fullName>
    </submittedName>
</protein>
<dbReference type="Pfam" id="PF13599">
    <property type="entry name" value="Pentapeptide_4"/>
    <property type="match status" value="1"/>
</dbReference>
<name>A0A6I4W1K6_9ACTN</name>
<comment type="caution">
    <text evidence="2">The sequence shown here is derived from an EMBL/GenBank/DDBJ whole genome shotgun (WGS) entry which is preliminary data.</text>
</comment>
<proteinExistence type="predicted"/>
<gene>
    <name evidence="2" type="ORF">GQ466_10400</name>
</gene>
<dbReference type="OrthoDB" id="4775025at2"/>
<dbReference type="RefSeq" id="WP_161102678.1">
    <property type="nucleotide sequence ID" value="NZ_JBHLYI010000013.1"/>
</dbReference>
<evidence type="ECO:0000256" key="1">
    <source>
        <dbReference type="ARBA" id="ARBA00022737"/>
    </source>
</evidence>
<dbReference type="PANTHER" id="PTHR47485:SF1">
    <property type="entry name" value="THYLAKOID LUMENAL 17.4 KDA PROTEIN, CHLOROPLASTIC"/>
    <property type="match status" value="1"/>
</dbReference>
<keyword evidence="3" id="KW-1185">Reference proteome</keyword>
<dbReference type="AlphaFoldDB" id="A0A6I4W1K6"/>
<accession>A0A6I4W1K6</accession>
<dbReference type="Proteomes" id="UP000431901">
    <property type="component" value="Unassembled WGS sequence"/>
</dbReference>
<organism evidence="2 3">
    <name type="scientific">Actinomadura rayongensis</name>
    <dbReference type="NCBI Taxonomy" id="1429076"/>
    <lineage>
        <taxon>Bacteria</taxon>
        <taxon>Bacillati</taxon>
        <taxon>Actinomycetota</taxon>
        <taxon>Actinomycetes</taxon>
        <taxon>Streptosporangiales</taxon>
        <taxon>Thermomonosporaceae</taxon>
        <taxon>Actinomadura</taxon>
    </lineage>
</organism>
<keyword evidence="1" id="KW-0677">Repeat</keyword>
<evidence type="ECO:0000313" key="2">
    <source>
        <dbReference type="EMBL" id="MXQ64449.1"/>
    </source>
</evidence>
<dbReference type="Gene3D" id="2.160.20.80">
    <property type="entry name" value="E3 ubiquitin-protein ligase SopA"/>
    <property type="match status" value="1"/>
</dbReference>
<sequence>MRTGHPLREPKAPSLPKTLTPATFADANVEHDGKYLSVAYGPVTLTGTAEDPEFERCRFDQTRFSGVTLHRPGFADVEFTGADLANARLFNSRMFAATVASCRMTGLHLPESGLRDVLFDACRADMANFRFAHLREVVFRDCNLSEADFQNAELANVRFERCKLVVAQFSNATMNAVRFSGCDLNGVRGVTSFDGAIVTPADAMGLLDALTSALGITIED</sequence>
<dbReference type="InterPro" id="IPR001646">
    <property type="entry name" value="5peptide_repeat"/>
</dbReference>
<dbReference type="SUPFAM" id="SSF141571">
    <property type="entry name" value="Pentapeptide repeat-like"/>
    <property type="match status" value="1"/>
</dbReference>
<dbReference type="PANTHER" id="PTHR47485">
    <property type="entry name" value="THYLAKOID LUMENAL 17.4 KDA PROTEIN, CHLOROPLASTIC"/>
    <property type="match status" value="1"/>
</dbReference>
<reference evidence="2 3" key="1">
    <citation type="submission" date="2019-12" db="EMBL/GenBank/DDBJ databases">
        <title>Nocardia macrotermitis sp. nov. and Nocardia aurantia sp. nov., isolated from the gut of the fungus growing-termite Macrotermes natalensis.</title>
        <authorList>
            <person name="Christine B."/>
            <person name="Rene B."/>
        </authorList>
    </citation>
    <scope>NUCLEOTIDE SEQUENCE [LARGE SCALE GENOMIC DNA]</scope>
    <source>
        <strain evidence="2 3">DSM 102126</strain>
    </source>
</reference>